<dbReference type="SUPFAM" id="SSF54427">
    <property type="entry name" value="NTF2-like"/>
    <property type="match status" value="1"/>
</dbReference>
<evidence type="ECO:0000313" key="1">
    <source>
        <dbReference type="EMBL" id="QNA43304.1"/>
    </source>
</evidence>
<accession>A0A7G5XCV1</accession>
<dbReference type="EMBL" id="CP060007">
    <property type="protein sequence ID" value="QNA43304.1"/>
    <property type="molecule type" value="Genomic_DNA"/>
</dbReference>
<sequence>MIENSRILFYLVQKAMNTGKIESLKKHVTLSCYQELEKEMDSIKKKGLLNSNENPVITELAVISVCERKNNKPDMFKASIKGYLRKEGSTVLDNNQHRFSFNCSFVRQGDWWLLHEMKH</sequence>
<evidence type="ECO:0008006" key="3">
    <source>
        <dbReference type="Google" id="ProtNLM"/>
    </source>
</evidence>
<dbReference type="Proteomes" id="UP000515344">
    <property type="component" value="Chromosome"/>
</dbReference>
<name>A0A7G5XCV1_9BACT</name>
<proteinExistence type="predicted"/>
<reference evidence="2" key="1">
    <citation type="submission" date="2020-08" db="EMBL/GenBank/DDBJ databases">
        <title>Lacibacter sp. S13-6-6 genome sequencing.</title>
        <authorList>
            <person name="Jin L."/>
        </authorList>
    </citation>
    <scope>NUCLEOTIDE SEQUENCE [LARGE SCALE GENOMIC DNA]</scope>
    <source>
        <strain evidence="2">S13-6-6</strain>
    </source>
</reference>
<gene>
    <name evidence="1" type="ORF">H4075_14600</name>
</gene>
<dbReference type="KEGG" id="lacs:H4075_14600"/>
<evidence type="ECO:0000313" key="2">
    <source>
        <dbReference type="Proteomes" id="UP000515344"/>
    </source>
</evidence>
<organism evidence="1 2">
    <name type="scientific">Lacibacter sediminis</name>
    <dbReference type="NCBI Taxonomy" id="2760713"/>
    <lineage>
        <taxon>Bacteria</taxon>
        <taxon>Pseudomonadati</taxon>
        <taxon>Bacteroidota</taxon>
        <taxon>Chitinophagia</taxon>
        <taxon>Chitinophagales</taxon>
        <taxon>Chitinophagaceae</taxon>
        <taxon>Lacibacter</taxon>
    </lineage>
</organism>
<keyword evidence="2" id="KW-1185">Reference proteome</keyword>
<dbReference type="InterPro" id="IPR032710">
    <property type="entry name" value="NTF2-like_dom_sf"/>
</dbReference>
<protein>
    <recommendedName>
        <fullName evidence="3">Tim44-like domain-containing protein</fullName>
    </recommendedName>
</protein>
<dbReference type="AlphaFoldDB" id="A0A7G5XCV1"/>